<evidence type="ECO:0000259" key="9">
    <source>
        <dbReference type="SMART" id="SM00479"/>
    </source>
</evidence>
<dbReference type="FunFam" id="3.30.420.10:FF:000031">
    <property type="entry name" value="RNA exonuclease 1"/>
    <property type="match status" value="1"/>
</dbReference>
<dbReference type="InterPro" id="IPR036322">
    <property type="entry name" value="WD40_repeat_dom_sf"/>
</dbReference>
<evidence type="ECO:0000256" key="3">
    <source>
        <dbReference type="ARBA" id="ARBA00022722"/>
    </source>
</evidence>
<proteinExistence type="inferred from homology"/>
<evidence type="ECO:0000256" key="7">
    <source>
        <dbReference type="PROSITE-ProRule" id="PRU00221"/>
    </source>
</evidence>
<evidence type="ECO:0000256" key="4">
    <source>
        <dbReference type="ARBA" id="ARBA00022801"/>
    </source>
</evidence>
<dbReference type="Pfam" id="PF00400">
    <property type="entry name" value="WD40"/>
    <property type="match status" value="2"/>
</dbReference>
<evidence type="ECO:0000256" key="5">
    <source>
        <dbReference type="ARBA" id="ARBA00022839"/>
    </source>
</evidence>
<feature type="region of interest" description="Disordered" evidence="8">
    <location>
        <begin position="26"/>
        <end position="45"/>
    </location>
</feature>
<comment type="subcellular location">
    <subcellularLocation>
        <location evidence="1">Nucleus</location>
    </subcellularLocation>
</comment>
<dbReference type="PANTHER" id="PTHR44321">
    <property type="entry name" value="TRANSDUCIN BETA-LIKE PROTEIN 2"/>
    <property type="match status" value="1"/>
</dbReference>
<dbReference type="Gene3D" id="2.130.10.10">
    <property type="entry name" value="YVTN repeat-like/Quinoprotein amine dehydrogenase"/>
    <property type="match status" value="1"/>
</dbReference>
<evidence type="ECO:0000313" key="10">
    <source>
        <dbReference type="EMBL" id="CAD7196822.1"/>
    </source>
</evidence>
<protein>
    <recommendedName>
        <fullName evidence="9">Exonuclease domain-containing protein</fullName>
    </recommendedName>
</protein>
<organism evidence="10">
    <name type="scientific">Timema douglasi</name>
    <name type="common">Walking stick</name>
    <dbReference type="NCBI Taxonomy" id="61478"/>
    <lineage>
        <taxon>Eukaryota</taxon>
        <taxon>Metazoa</taxon>
        <taxon>Ecdysozoa</taxon>
        <taxon>Arthropoda</taxon>
        <taxon>Hexapoda</taxon>
        <taxon>Insecta</taxon>
        <taxon>Pterygota</taxon>
        <taxon>Neoptera</taxon>
        <taxon>Polyneoptera</taxon>
        <taxon>Phasmatodea</taxon>
        <taxon>Timematodea</taxon>
        <taxon>Timematoidea</taxon>
        <taxon>Timematidae</taxon>
        <taxon>Timema</taxon>
    </lineage>
</organism>
<dbReference type="Gene3D" id="3.30.420.10">
    <property type="entry name" value="Ribonuclease H-like superfamily/Ribonuclease H"/>
    <property type="match status" value="1"/>
</dbReference>
<dbReference type="GO" id="GO:0005783">
    <property type="term" value="C:endoplasmic reticulum"/>
    <property type="evidence" value="ECO:0007669"/>
    <property type="project" value="TreeGrafter"/>
</dbReference>
<dbReference type="GO" id="GO:0030968">
    <property type="term" value="P:endoplasmic reticulum unfolded protein response"/>
    <property type="evidence" value="ECO:0007669"/>
    <property type="project" value="TreeGrafter"/>
</dbReference>
<sequence>MFWTSTFCCCGDSEVVVEQKEKVSAHNSAPKASKKNKQEKWGRDSKQRFAHPWLLTSLKGHTGKVLDMDFSSNGKFLATCAEVPPSDGNFGVYALDCEMCFTTRGLELTKVTVVAADGRLVYDCLVRPENFIIDYNTRFSGITARDLSKRATKTLKDVQNDLMGFINADTILIGHGLENDLRALQIIHGTVIDTSVVFPHYWGLPYRRSLKSLVGCLLKRDIQQDSSGHDSFEDARACIELMLWRIRKDFHRAILIWSTKDWHQNDHKSLRINVEFDHASFVKWSPDSKAFIVQKVRENAVEVYKVNKRPDGWIGSVSKALTFPKHEGWDAVVGLGIACSGKFIMSCSDKTDLVLWDLKGQQLAKVDTYLMNNYCARISPCGRFVAASGFTPDVKVWEVCFAKSGEFHQVSRAFELSGHSSGVYDFSFNADSSCIATVSKDGTWKAYNTKIEFQKGEDPHLLITGKYNHKSAGPSHVAISPNGEVVVVADGGSLSFYSVLTGECDNTIRDIYSGGALEILLRYVPNSPQWPGGPRCHSRVIPAR</sequence>
<evidence type="ECO:0000256" key="6">
    <source>
        <dbReference type="ARBA" id="ARBA00023242"/>
    </source>
</evidence>
<evidence type="ECO:0000256" key="1">
    <source>
        <dbReference type="ARBA" id="ARBA00004123"/>
    </source>
</evidence>
<dbReference type="PANTHER" id="PTHR44321:SF1">
    <property type="entry name" value="TRANSDUCIN BETA-LIKE PROTEIN 2"/>
    <property type="match status" value="1"/>
</dbReference>
<feature type="domain" description="Exonuclease" evidence="9">
    <location>
        <begin position="91"/>
        <end position="251"/>
    </location>
</feature>
<dbReference type="InterPro" id="IPR013520">
    <property type="entry name" value="Ribonucl_H"/>
</dbReference>
<dbReference type="Pfam" id="PF00929">
    <property type="entry name" value="RNase_T"/>
    <property type="match status" value="1"/>
</dbReference>
<evidence type="ECO:0000256" key="8">
    <source>
        <dbReference type="SAM" id="MobiDB-lite"/>
    </source>
</evidence>
<dbReference type="SMART" id="SM00479">
    <property type="entry name" value="EXOIII"/>
    <property type="match status" value="1"/>
</dbReference>
<keyword evidence="7" id="KW-0853">WD repeat</keyword>
<dbReference type="PROSITE" id="PS50082">
    <property type="entry name" value="WD_REPEATS_2"/>
    <property type="match status" value="1"/>
</dbReference>
<accession>A0A7R8VE59</accession>
<dbReference type="EMBL" id="OA565348">
    <property type="protein sequence ID" value="CAD7196822.1"/>
    <property type="molecule type" value="Genomic_DNA"/>
</dbReference>
<keyword evidence="6" id="KW-0539">Nucleus</keyword>
<gene>
    <name evidence="10" type="ORF">TDIB3V08_LOCUS3149</name>
</gene>
<keyword evidence="4" id="KW-0378">Hydrolase</keyword>
<dbReference type="InterPro" id="IPR015943">
    <property type="entry name" value="WD40/YVTN_repeat-like_dom_sf"/>
</dbReference>
<dbReference type="InterPro" id="IPR012337">
    <property type="entry name" value="RNaseH-like_sf"/>
</dbReference>
<keyword evidence="3" id="KW-0540">Nuclease</keyword>
<evidence type="ECO:0000256" key="2">
    <source>
        <dbReference type="ARBA" id="ARBA00006357"/>
    </source>
</evidence>
<dbReference type="InterPro" id="IPR042410">
    <property type="entry name" value="WBSCR13"/>
</dbReference>
<dbReference type="InterPro" id="IPR036397">
    <property type="entry name" value="RNaseH_sf"/>
</dbReference>
<keyword evidence="5" id="KW-0269">Exonuclease</keyword>
<dbReference type="GO" id="GO:0003676">
    <property type="term" value="F:nucleic acid binding"/>
    <property type="evidence" value="ECO:0007669"/>
    <property type="project" value="InterPro"/>
</dbReference>
<dbReference type="AlphaFoldDB" id="A0A7R8VE59"/>
<dbReference type="SUPFAM" id="SSF50978">
    <property type="entry name" value="WD40 repeat-like"/>
    <property type="match status" value="1"/>
</dbReference>
<dbReference type="GO" id="GO:0010629">
    <property type="term" value="P:negative regulation of gene expression"/>
    <property type="evidence" value="ECO:0007669"/>
    <property type="project" value="UniProtKB-ARBA"/>
</dbReference>
<feature type="compositionally biased region" description="Basic and acidic residues" evidence="8">
    <location>
        <begin position="36"/>
        <end position="45"/>
    </location>
</feature>
<dbReference type="CDD" id="cd06145">
    <property type="entry name" value="REX1_like"/>
    <property type="match status" value="1"/>
</dbReference>
<dbReference type="SMART" id="SM00320">
    <property type="entry name" value="WD40"/>
    <property type="match status" value="5"/>
</dbReference>
<reference evidence="10" key="1">
    <citation type="submission" date="2020-11" db="EMBL/GenBank/DDBJ databases">
        <authorList>
            <person name="Tran Van P."/>
        </authorList>
    </citation>
    <scope>NUCLEOTIDE SEQUENCE</scope>
</reference>
<name>A0A7R8VE59_TIMDO</name>
<dbReference type="GO" id="GO:0004527">
    <property type="term" value="F:exonuclease activity"/>
    <property type="evidence" value="ECO:0007669"/>
    <property type="project" value="UniProtKB-KW"/>
</dbReference>
<comment type="similarity">
    <text evidence="2">Belongs to the REXO1/REXO3 family.</text>
</comment>
<dbReference type="InterPro" id="IPR001680">
    <property type="entry name" value="WD40_rpt"/>
</dbReference>
<feature type="repeat" description="WD" evidence="7">
    <location>
        <begin position="416"/>
        <end position="448"/>
    </location>
</feature>
<dbReference type="SUPFAM" id="SSF53098">
    <property type="entry name" value="Ribonuclease H-like"/>
    <property type="match status" value="1"/>
</dbReference>
<dbReference type="InterPro" id="IPR034922">
    <property type="entry name" value="REX1-like_exo"/>
</dbReference>
<dbReference type="GO" id="GO:0005634">
    <property type="term" value="C:nucleus"/>
    <property type="evidence" value="ECO:0007669"/>
    <property type="project" value="UniProtKB-SubCell"/>
</dbReference>